<sequence length="113" mass="11997">MRKLSLDAVSREQLERAVAGSAGRSATTVYGGHERALRQTVVALKAGSTMDEHVSPGEGTVHVLRGRVRLLADGDSWEGRTGDLIAVPDGRHSLEALEDSAILLTVVKPREGA</sequence>
<evidence type="ECO:0000313" key="1">
    <source>
        <dbReference type="EMBL" id="GAA4624669.1"/>
    </source>
</evidence>
<gene>
    <name evidence="1" type="ORF">GCM10023196_025730</name>
</gene>
<dbReference type="EMBL" id="BAABHK010000003">
    <property type="protein sequence ID" value="GAA4624669.1"/>
    <property type="molecule type" value="Genomic_DNA"/>
</dbReference>
<proteinExistence type="predicted"/>
<dbReference type="RefSeq" id="WP_345430959.1">
    <property type="nucleotide sequence ID" value="NZ_BAABHK010000003.1"/>
</dbReference>
<accession>A0ABP8U5X9</accession>
<protein>
    <submittedName>
        <fullName evidence="1">Cupin domain-containing protein</fullName>
    </submittedName>
</protein>
<dbReference type="PANTHER" id="PTHR37694">
    <property type="entry name" value="SLR8022 PROTEIN"/>
    <property type="match status" value="1"/>
</dbReference>
<comment type="caution">
    <text evidence="1">The sequence shown here is derived from an EMBL/GenBank/DDBJ whole genome shotgun (WGS) entry which is preliminary data.</text>
</comment>
<dbReference type="SUPFAM" id="SSF51182">
    <property type="entry name" value="RmlC-like cupins"/>
    <property type="match status" value="1"/>
</dbReference>
<dbReference type="Gene3D" id="2.60.120.10">
    <property type="entry name" value="Jelly Rolls"/>
    <property type="match status" value="1"/>
</dbReference>
<evidence type="ECO:0000313" key="2">
    <source>
        <dbReference type="Proteomes" id="UP001501442"/>
    </source>
</evidence>
<dbReference type="Proteomes" id="UP001501442">
    <property type="component" value="Unassembled WGS sequence"/>
</dbReference>
<name>A0ABP8U5X9_9ACTN</name>
<dbReference type="PANTHER" id="PTHR37694:SF1">
    <property type="entry name" value="SLR8022 PROTEIN"/>
    <property type="match status" value="1"/>
</dbReference>
<keyword evidence="2" id="KW-1185">Reference proteome</keyword>
<dbReference type="InterPro" id="IPR011051">
    <property type="entry name" value="RmlC_Cupin_sf"/>
</dbReference>
<dbReference type="InterPro" id="IPR014710">
    <property type="entry name" value="RmlC-like_jellyroll"/>
</dbReference>
<reference evidence="2" key="1">
    <citation type="journal article" date="2019" name="Int. J. Syst. Evol. Microbiol.">
        <title>The Global Catalogue of Microorganisms (GCM) 10K type strain sequencing project: providing services to taxonomists for standard genome sequencing and annotation.</title>
        <authorList>
            <consortium name="The Broad Institute Genomics Platform"/>
            <consortium name="The Broad Institute Genome Sequencing Center for Infectious Disease"/>
            <person name="Wu L."/>
            <person name="Ma J."/>
        </authorList>
    </citation>
    <scope>NUCLEOTIDE SEQUENCE [LARGE SCALE GENOMIC DNA]</scope>
    <source>
        <strain evidence="2">JCM 17939</strain>
    </source>
</reference>
<organism evidence="1 2">
    <name type="scientific">Actinoallomurus vinaceus</name>
    <dbReference type="NCBI Taxonomy" id="1080074"/>
    <lineage>
        <taxon>Bacteria</taxon>
        <taxon>Bacillati</taxon>
        <taxon>Actinomycetota</taxon>
        <taxon>Actinomycetes</taxon>
        <taxon>Streptosporangiales</taxon>
        <taxon>Thermomonosporaceae</taxon>
        <taxon>Actinoallomurus</taxon>
    </lineage>
</organism>
<dbReference type="CDD" id="cd02230">
    <property type="entry name" value="cupin_HP0902-like"/>
    <property type="match status" value="1"/>
</dbReference>